<evidence type="ECO:0000256" key="2">
    <source>
        <dbReference type="ARBA" id="ARBA00022908"/>
    </source>
</evidence>
<protein>
    <submittedName>
        <fullName evidence="7">Tyrosine-type recombinase/integrase</fullName>
    </submittedName>
</protein>
<dbReference type="Gene3D" id="1.10.150.130">
    <property type="match status" value="1"/>
</dbReference>
<dbReference type="InterPro" id="IPR038488">
    <property type="entry name" value="Integrase_DNA-bd_sf"/>
</dbReference>
<dbReference type="InterPro" id="IPR010998">
    <property type="entry name" value="Integrase_recombinase_N"/>
</dbReference>
<organism evidence="7 8">
    <name type="scientific">Aquincola agrisoli</name>
    <dbReference type="NCBI Taxonomy" id="3119538"/>
    <lineage>
        <taxon>Bacteria</taxon>
        <taxon>Pseudomonadati</taxon>
        <taxon>Pseudomonadota</taxon>
        <taxon>Betaproteobacteria</taxon>
        <taxon>Burkholderiales</taxon>
        <taxon>Sphaerotilaceae</taxon>
        <taxon>Aquincola</taxon>
    </lineage>
</organism>
<dbReference type="Pfam" id="PF13356">
    <property type="entry name" value="Arm-DNA-bind_3"/>
    <property type="match status" value="1"/>
</dbReference>
<comment type="similarity">
    <text evidence="1">Belongs to the 'phage' integrase family.</text>
</comment>
<evidence type="ECO:0000259" key="6">
    <source>
        <dbReference type="PROSITE" id="PS51898"/>
    </source>
</evidence>
<evidence type="ECO:0000256" key="4">
    <source>
        <dbReference type="ARBA" id="ARBA00023172"/>
    </source>
</evidence>
<proteinExistence type="inferred from homology"/>
<dbReference type="Proteomes" id="UP001336250">
    <property type="component" value="Unassembled WGS sequence"/>
</dbReference>
<dbReference type="CDD" id="cd00801">
    <property type="entry name" value="INT_P4_C"/>
    <property type="match status" value="1"/>
</dbReference>
<sequence>MKRQQRPVTDRELRAWLAAGPVDRGVGEGLTFVATATAARSGKASWILRYRLNGRSREKVLGRYPELSLKDAREQVRQDRAQIERGVDVAAAKQAEKALLLEVPTVQRLGEAWLAKYIRPRHKNPEVVARVLRRHIDPVLGSMAPPDVQPAHIDRVLTRIVAGGAPTVANDALRYMSRMFRMAVRNQWIERNPAADFELADAGGDEVPRDRWLNIEELQQLASAMRTTANFGRQNELAVWLLLALCVRKMELLSARWDAFDLDAGIWTLAKENTKTRASIRIPLADPVLAWLKEARVYSFGDPHVFPPRRLVRTRLGVNRKNRFDHVSPDTLNVALKRLSVPDIEHFTVHDMRRTARTHLASLGVDRFVAERSLNHKLGNVEGIYDRHDYFAERAKALGSWAALLQRIETGRELATQQTEAGRTKTRAMPHGLAPRRTVKP</sequence>
<dbReference type="Pfam" id="PF22022">
    <property type="entry name" value="Phage_int_M"/>
    <property type="match status" value="1"/>
</dbReference>
<evidence type="ECO:0000256" key="1">
    <source>
        <dbReference type="ARBA" id="ARBA00008857"/>
    </source>
</evidence>
<keyword evidence="3" id="KW-0238">DNA-binding</keyword>
<dbReference type="GO" id="GO:0006310">
    <property type="term" value="P:DNA recombination"/>
    <property type="evidence" value="ECO:0007669"/>
    <property type="project" value="UniProtKB-KW"/>
</dbReference>
<dbReference type="InterPro" id="IPR013762">
    <property type="entry name" value="Integrase-like_cat_sf"/>
</dbReference>
<dbReference type="InterPro" id="IPR011010">
    <property type="entry name" value="DNA_brk_join_enz"/>
</dbReference>
<dbReference type="SUPFAM" id="SSF56349">
    <property type="entry name" value="DNA breaking-rejoining enzymes"/>
    <property type="match status" value="1"/>
</dbReference>
<dbReference type="GO" id="GO:0003677">
    <property type="term" value="F:DNA binding"/>
    <property type="evidence" value="ECO:0007669"/>
    <property type="project" value="UniProtKB-KW"/>
</dbReference>
<evidence type="ECO:0000313" key="8">
    <source>
        <dbReference type="Proteomes" id="UP001336250"/>
    </source>
</evidence>
<dbReference type="InterPro" id="IPR053876">
    <property type="entry name" value="Phage_int_M"/>
</dbReference>
<dbReference type="PANTHER" id="PTHR30629:SF2">
    <property type="entry name" value="PROPHAGE INTEGRASE INTS-RELATED"/>
    <property type="match status" value="1"/>
</dbReference>
<dbReference type="PROSITE" id="PS51898">
    <property type="entry name" value="TYR_RECOMBINASE"/>
    <property type="match status" value="1"/>
</dbReference>
<keyword evidence="8" id="KW-1185">Reference proteome</keyword>
<evidence type="ECO:0000256" key="3">
    <source>
        <dbReference type="ARBA" id="ARBA00023125"/>
    </source>
</evidence>
<feature type="domain" description="Tyr recombinase" evidence="6">
    <location>
        <begin position="208"/>
        <end position="399"/>
    </location>
</feature>
<dbReference type="InterPro" id="IPR025166">
    <property type="entry name" value="Integrase_DNA_bind_dom"/>
</dbReference>
<accession>A0AAW9PZW5</accession>
<name>A0AAW9PZW5_9BURK</name>
<gene>
    <name evidence="7" type="ORF">V4F39_01945</name>
</gene>
<dbReference type="InterPro" id="IPR050808">
    <property type="entry name" value="Phage_Integrase"/>
</dbReference>
<dbReference type="PANTHER" id="PTHR30629">
    <property type="entry name" value="PROPHAGE INTEGRASE"/>
    <property type="match status" value="1"/>
</dbReference>
<dbReference type="InterPro" id="IPR002104">
    <property type="entry name" value="Integrase_catalytic"/>
</dbReference>
<evidence type="ECO:0000256" key="5">
    <source>
        <dbReference type="SAM" id="MobiDB-lite"/>
    </source>
</evidence>
<dbReference type="GO" id="GO:0015074">
    <property type="term" value="P:DNA integration"/>
    <property type="evidence" value="ECO:0007669"/>
    <property type="project" value="UniProtKB-KW"/>
</dbReference>
<keyword evidence="2" id="KW-0229">DNA integration</keyword>
<dbReference type="Gene3D" id="1.10.443.10">
    <property type="entry name" value="Intergrase catalytic core"/>
    <property type="match status" value="1"/>
</dbReference>
<keyword evidence="4" id="KW-0233">DNA recombination</keyword>
<dbReference type="RefSeq" id="WP_332287553.1">
    <property type="nucleotide sequence ID" value="NZ_JAZIBG010000009.1"/>
</dbReference>
<evidence type="ECO:0000313" key="7">
    <source>
        <dbReference type="EMBL" id="MEF7612654.1"/>
    </source>
</evidence>
<feature type="region of interest" description="Disordered" evidence="5">
    <location>
        <begin position="416"/>
        <end position="441"/>
    </location>
</feature>
<dbReference type="AlphaFoldDB" id="A0AAW9PZW5"/>
<comment type="caution">
    <text evidence="7">The sequence shown here is derived from an EMBL/GenBank/DDBJ whole genome shotgun (WGS) entry which is preliminary data.</text>
</comment>
<dbReference type="Gene3D" id="3.30.160.390">
    <property type="entry name" value="Integrase, DNA-binding domain"/>
    <property type="match status" value="1"/>
</dbReference>
<reference evidence="7 8" key="1">
    <citation type="submission" date="2024-02" db="EMBL/GenBank/DDBJ databases">
        <title>Genome sequence of Aquincola sp. MAHUQ-54.</title>
        <authorList>
            <person name="Huq M.A."/>
        </authorList>
    </citation>
    <scope>NUCLEOTIDE SEQUENCE [LARGE SCALE GENOMIC DNA]</scope>
    <source>
        <strain evidence="7 8">MAHUQ-54</strain>
    </source>
</reference>
<dbReference type="Pfam" id="PF00589">
    <property type="entry name" value="Phage_integrase"/>
    <property type="match status" value="1"/>
</dbReference>
<dbReference type="EMBL" id="JAZIBG010000009">
    <property type="protein sequence ID" value="MEF7612654.1"/>
    <property type="molecule type" value="Genomic_DNA"/>
</dbReference>